<keyword evidence="3" id="KW-1185">Reference proteome</keyword>
<proteinExistence type="predicted"/>
<dbReference type="InterPro" id="IPR036388">
    <property type="entry name" value="WH-like_DNA-bd_sf"/>
</dbReference>
<evidence type="ECO:0000313" key="2">
    <source>
        <dbReference type="EMBL" id="MFC6045085.1"/>
    </source>
</evidence>
<dbReference type="EMBL" id="JBHSRJ010000008">
    <property type="protein sequence ID" value="MFC6045085.1"/>
    <property type="molecule type" value="Genomic_DNA"/>
</dbReference>
<sequence>MPGDDADFAAYLAARWPSLVRTLVLLGCTRAEAEVVARDGAARCYGEWDRVRRSDDVDAYVYGVVLARLHRHRRRVPPPAPEPLPDEPTDDELLREALLEQLGHADPDERESLVLRFVAELDESQVAAARDVSLESVQARITHGLGRLHLDAAPAETFRRAGESIAVPTTPYDDVVADARAQRRRRWRVVGVAVAAAALVIGVLTFVANREDPPSEELGPARVTREQNPVRVAWYANGQLHLDHVAVAVSGVTDLVEINGGAVYGDAEGTVAFVAADGKRREIGDKDPTTPLVASTADGWVSWVDPGSDEGQPPALVVYDVSNGSLLDAKGVPPDTRPIAIDQHQVFYADSEGGYAWTPGVERPVPVVRDGLLDVESANRVYQLAPGRIEIEQSFFSVSFVLPGVGAQLSDAGILVISKAEGPGVADGRPFRPLLYDARSGDRKPSGVGPGERAVDATFGRNNTAVYLVAQVSDLAGGSDLDGNVDPLLVLRTCDLTSAQCTDVAPVPSGTDAAVLAH</sequence>
<reference evidence="3" key="1">
    <citation type="journal article" date="2019" name="Int. J. Syst. Evol. Microbiol.">
        <title>The Global Catalogue of Microorganisms (GCM) 10K type strain sequencing project: providing services to taxonomists for standard genome sequencing and annotation.</title>
        <authorList>
            <consortium name="The Broad Institute Genomics Platform"/>
            <consortium name="The Broad Institute Genome Sequencing Center for Infectious Disease"/>
            <person name="Wu L."/>
            <person name="Ma J."/>
        </authorList>
    </citation>
    <scope>NUCLEOTIDE SEQUENCE [LARGE SCALE GENOMIC DNA]</scope>
    <source>
        <strain evidence="3">CCUG 54522</strain>
    </source>
</reference>
<keyword evidence="1" id="KW-1133">Transmembrane helix</keyword>
<dbReference type="RefSeq" id="WP_379157625.1">
    <property type="nucleotide sequence ID" value="NZ_JBHSRJ010000008.1"/>
</dbReference>
<accession>A0ABW1LMB5</accession>
<feature type="transmembrane region" description="Helical" evidence="1">
    <location>
        <begin position="189"/>
        <end position="208"/>
    </location>
</feature>
<keyword evidence="1" id="KW-0472">Membrane</keyword>
<name>A0ABW1LMB5_9ACTN</name>
<protein>
    <recommendedName>
        <fullName evidence="4">RNA polymerase sigma factor 70 region 4 type 2 domain-containing protein</fullName>
    </recommendedName>
</protein>
<dbReference type="Gene3D" id="1.10.10.10">
    <property type="entry name" value="Winged helix-like DNA-binding domain superfamily/Winged helix DNA-binding domain"/>
    <property type="match status" value="1"/>
</dbReference>
<evidence type="ECO:0008006" key="4">
    <source>
        <dbReference type="Google" id="ProtNLM"/>
    </source>
</evidence>
<keyword evidence="1" id="KW-0812">Transmembrane</keyword>
<comment type="caution">
    <text evidence="2">The sequence shown here is derived from an EMBL/GenBank/DDBJ whole genome shotgun (WGS) entry which is preliminary data.</text>
</comment>
<dbReference type="Proteomes" id="UP001596135">
    <property type="component" value="Unassembled WGS sequence"/>
</dbReference>
<evidence type="ECO:0000313" key="3">
    <source>
        <dbReference type="Proteomes" id="UP001596135"/>
    </source>
</evidence>
<organism evidence="2 3">
    <name type="scientific">Nocardioides hankookensis</name>
    <dbReference type="NCBI Taxonomy" id="443157"/>
    <lineage>
        <taxon>Bacteria</taxon>
        <taxon>Bacillati</taxon>
        <taxon>Actinomycetota</taxon>
        <taxon>Actinomycetes</taxon>
        <taxon>Propionibacteriales</taxon>
        <taxon>Nocardioidaceae</taxon>
        <taxon>Nocardioides</taxon>
    </lineage>
</organism>
<evidence type="ECO:0000256" key="1">
    <source>
        <dbReference type="SAM" id="Phobius"/>
    </source>
</evidence>
<gene>
    <name evidence="2" type="ORF">ACFPYL_18500</name>
</gene>
<dbReference type="InterPro" id="IPR013324">
    <property type="entry name" value="RNA_pol_sigma_r3/r4-like"/>
</dbReference>
<dbReference type="SUPFAM" id="SSF88659">
    <property type="entry name" value="Sigma3 and sigma4 domains of RNA polymerase sigma factors"/>
    <property type="match status" value="1"/>
</dbReference>